<feature type="signal peptide" evidence="1">
    <location>
        <begin position="1"/>
        <end position="21"/>
    </location>
</feature>
<reference evidence="2 3" key="1">
    <citation type="journal article" date="2019" name="Sci. Rep.">
        <title>Orb-weaving spider Araneus ventricosus genome elucidates the spidroin gene catalogue.</title>
        <authorList>
            <person name="Kono N."/>
            <person name="Nakamura H."/>
            <person name="Ohtoshi R."/>
            <person name="Moran D.A.P."/>
            <person name="Shinohara A."/>
            <person name="Yoshida Y."/>
            <person name="Fujiwara M."/>
            <person name="Mori M."/>
            <person name="Tomita M."/>
            <person name="Arakawa K."/>
        </authorList>
    </citation>
    <scope>NUCLEOTIDE SEQUENCE [LARGE SCALE GENOMIC DNA]</scope>
</reference>
<evidence type="ECO:0000256" key="1">
    <source>
        <dbReference type="SAM" id="SignalP"/>
    </source>
</evidence>
<feature type="chain" id="PRO_5021200904" evidence="1">
    <location>
        <begin position="22"/>
        <end position="83"/>
    </location>
</feature>
<evidence type="ECO:0000313" key="2">
    <source>
        <dbReference type="EMBL" id="GBN15653.1"/>
    </source>
</evidence>
<protein>
    <submittedName>
        <fullName evidence="2">Uncharacterized protein</fullName>
    </submittedName>
</protein>
<dbReference type="AlphaFoldDB" id="A0A4Y2LNR3"/>
<comment type="caution">
    <text evidence="2">The sequence shown here is derived from an EMBL/GenBank/DDBJ whole genome shotgun (WGS) entry which is preliminary data.</text>
</comment>
<keyword evidence="3" id="KW-1185">Reference proteome</keyword>
<keyword evidence="1" id="KW-0732">Signal</keyword>
<organism evidence="2 3">
    <name type="scientific">Araneus ventricosus</name>
    <name type="common">Orbweaver spider</name>
    <name type="synonym">Epeira ventricosa</name>
    <dbReference type="NCBI Taxonomy" id="182803"/>
    <lineage>
        <taxon>Eukaryota</taxon>
        <taxon>Metazoa</taxon>
        <taxon>Ecdysozoa</taxon>
        <taxon>Arthropoda</taxon>
        <taxon>Chelicerata</taxon>
        <taxon>Arachnida</taxon>
        <taxon>Araneae</taxon>
        <taxon>Araneomorphae</taxon>
        <taxon>Entelegynae</taxon>
        <taxon>Araneoidea</taxon>
        <taxon>Araneidae</taxon>
        <taxon>Araneus</taxon>
    </lineage>
</organism>
<dbReference type="EMBL" id="BGPR01006049">
    <property type="protein sequence ID" value="GBN15653.1"/>
    <property type="molecule type" value="Genomic_DNA"/>
</dbReference>
<dbReference type="Proteomes" id="UP000499080">
    <property type="component" value="Unassembled WGS sequence"/>
</dbReference>
<gene>
    <name evidence="2" type="ORF">AVEN_167113_1</name>
</gene>
<sequence>MINLLSTVVCAVALWLDMEQGVNLKFLYKLGKSAGQTVNGEFNCDMLKRLLARIRHVWPHRSNLALFYCTIMHGHIPLRPGAH</sequence>
<evidence type="ECO:0000313" key="3">
    <source>
        <dbReference type="Proteomes" id="UP000499080"/>
    </source>
</evidence>
<accession>A0A4Y2LNR3</accession>
<name>A0A4Y2LNR3_ARAVE</name>
<proteinExistence type="predicted"/>